<feature type="compositionally biased region" description="Polar residues" evidence="1">
    <location>
        <begin position="113"/>
        <end position="136"/>
    </location>
</feature>
<reference evidence="2" key="1">
    <citation type="journal article" date="2023" name="Mol. Phylogenet. Evol.">
        <title>Genome-scale phylogeny and comparative genomics of the fungal order Sordariales.</title>
        <authorList>
            <person name="Hensen N."/>
            <person name="Bonometti L."/>
            <person name="Westerberg I."/>
            <person name="Brannstrom I.O."/>
            <person name="Guillou S."/>
            <person name="Cros-Aarteil S."/>
            <person name="Calhoun S."/>
            <person name="Haridas S."/>
            <person name="Kuo A."/>
            <person name="Mondo S."/>
            <person name="Pangilinan J."/>
            <person name="Riley R."/>
            <person name="LaButti K."/>
            <person name="Andreopoulos B."/>
            <person name="Lipzen A."/>
            <person name="Chen C."/>
            <person name="Yan M."/>
            <person name="Daum C."/>
            <person name="Ng V."/>
            <person name="Clum A."/>
            <person name="Steindorff A."/>
            <person name="Ohm R.A."/>
            <person name="Martin F."/>
            <person name="Silar P."/>
            <person name="Natvig D.O."/>
            <person name="Lalanne C."/>
            <person name="Gautier V."/>
            <person name="Ament-Velasquez S.L."/>
            <person name="Kruys A."/>
            <person name="Hutchinson M.I."/>
            <person name="Powell A.J."/>
            <person name="Barry K."/>
            <person name="Miller A.N."/>
            <person name="Grigoriev I.V."/>
            <person name="Debuchy R."/>
            <person name="Gladieux P."/>
            <person name="Hiltunen Thoren M."/>
            <person name="Johannesson H."/>
        </authorList>
    </citation>
    <scope>NUCLEOTIDE SEQUENCE</scope>
    <source>
        <strain evidence="2">PSN324</strain>
    </source>
</reference>
<proteinExistence type="predicted"/>
<feature type="compositionally biased region" description="Polar residues" evidence="1">
    <location>
        <begin position="152"/>
        <end position="164"/>
    </location>
</feature>
<accession>A0AAV9HX63</accession>
<dbReference type="PANTHER" id="PTHR31949:SF2">
    <property type="entry name" value="OS05G0480600 PROTEIN"/>
    <property type="match status" value="1"/>
</dbReference>
<evidence type="ECO:0000313" key="3">
    <source>
        <dbReference type="Proteomes" id="UP001321749"/>
    </source>
</evidence>
<dbReference type="EMBL" id="MU864949">
    <property type="protein sequence ID" value="KAK4464304.1"/>
    <property type="molecule type" value="Genomic_DNA"/>
</dbReference>
<dbReference type="GO" id="GO:0055028">
    <property type="term" value="C:cortical microtubule"/>
    <property type="evidence" value="ECO:0007669"/>
    <property type="project" value="TreeGrafter"/>
</dbReference>
<name>A0AAV9HX63_9PEZI</name>
<reference evidence="2" key="2">
    <citation type="submission" date="2023-06" db="EMBL/GenBank/DDBJ databases">
        <authorList>
            <consortium name="Lawrence Berkeley National Laboratory"/>
            <person name="Mondo S.J."/>
            <person name="Hensen N."/>
            <person name="Bonometti L."/>
            <person name="Westerberg I."/>
            <person name="Brannstrom I.O."/>
            <person name="Guillou S."/>
            <person name="Cros-Aarteil S."/>
            <person name="Calhoun S."/>
            <person name="Haridas S."/>
            <person name="Kuo A."/>
            <person name="Pangilinan J."/>
            <person name="Riley R."/>
            <person name="Labutti K."/>
            <person name="Andreopoulos B."/>
            <person name="Lipzen A."/>
            <person name="Chen C."/>
            <person name="Yanf M."/>
            <person name="Daum C."/>
            <person name="Ng V."/>
            <person name="Clum A."/>
            <person name="Steindorff A."/>
            <person name="Ohm R."/>
            <person name="Martin F."/>
            <person name="Silar P."/>
            <person name="Natvig D."/>
            <person name="Lalanne C."/>
            <person name="Gautier V."/>
            <person name="Ament-Velasquez S.L."/>
            <person name="Kruys A."/>
            <person name="Hutchinson M.I."/>
            <person name="Powell A.J."/>
            <person name="Barry K."/>
            <person name="Miller A.N."/>
            <person name="Grigoriev I.V."/>
            <person name="Debuchy R."/>
            <person name="Gladieux P."/>
            <person name="Thoren M.H."/>
            <person name="Johannesson H."/>
        </authorList>
    </citation>
    <scope>NUCLEOTIDE SEQUENCE</scope>
    <source>
        <strain evidence="2">PSN324</strain>
    </source>
</reference>
<dbReference type="GO" id="GO:0043622">
    <property type="term" value="P:cortical microtubule organization"/>
    <property type="evidence" value="ECO:0007669"/>
    <property type="project" value="TreeGrafter"/>
</dbReference>
<dbReference type="Proteomes" id="UP001321749">
    <property type="component" value="Unassembled WGS sequence"/>
</dbReference>
<evidence type="ECO:0000313" key="2">
    <source>
        <dbReference type="EMBL" id="KAK4464304.1"/>
    </source>
</evidence>
<feature type="compositionally biased region" description="Low complexity" evidence="1">
    <location>
        <begin position="230"/>
        <end position="245"/>
    </location>
</feature>
<feature type="region of interest" description="Disordered" evidence="1">
    <location>
        <begin position="1"/>
        <end position="210"/>
    </location>
</feature>
<comment type="caution">
    <text evidence="2">The sequence shown here is derived from an EMBL/GenBank/DDBJ whole genome shotgun (WGS) entry which is preliminary data.</text>
</comment>
<evidence type="ECO:0000256" key="1">
    <source>
        <dbReference type="SAM" id="MobiDB-lite"/>
    </source>
</evidence>
<feature type="region of interest" description="Disordered" evidence="1">
    <location>
        <begin position="230"/>
        <end position="254"/>
    </location>
</feature>
<gene>
    <name evidence="2" type="ORF">QBC42DRAFT_320417</name>
</gene>
<feature type="compositionally biased region" description="Low complexity" evidence="1">
    <location>
        <begin position="826"/>
        <end position="841"/>
    </location>
</feature>
<dbReference type="PANTHER" id="PTHR31949">
    <property type="entry name" value="GASTRIC MUCIN-LIKE PROTEIN"/>
    <property type="match status" value="1"/>
</dbReference>
<organism evidence="2 3">
    <name type="scientific">Cladorrhinum samala</name>
    <dbReference type="NCBI Taxonomy" id="585594"/>
    <lineage>
        <taxon>Eukaryota</taxon>
        <taxon>Fungi</taxon>
        <taxon>Dikarya</taxon>
        <taxon>Ascomycota</taxon>
        <taxon>Pezizomycotina</taxon>
        <taxon>Sordariomycetes</taxon>
        <taxon>Sordariomycetidae</taxon>
        <taxon>Sordariales</taxon>
        <taxon>Podosporaceae</taxon>
        <taxon>Cladorrhinum</taxon>
    </lineage>
</organism>
<feature type="region of interest" description="Disordered" evidence="1">
    <location>
        <begin position="895"/>
        <end position="917"/>
    </location>
</feature>
<dbReference type="AlphaFoldDB" id="A0AAV9HX63"/>
<feature type="region of interest" description="Disordered" evidence="1">
    <location>
        <begin position="826"/>
        <end position="882"/>
    </location>
</feature>
<keyword evidence="3" id="KW-1185">Reference proteome</keyword>
<sequence length="982" mass="108051">MTSDSTRLTKKCRLLSQASSSHQSILPPTPPETPETPITALRRAETNSATPKRLASHLRLTPSPPRRDGDASSPASPTRRAKSAAPSSTSRKPDAIKPTDGTLAPRLPVAILSSASELAQPSLSLRTPISVATSRSPKAPPGRGPPVISPPTATCSSFTKTGKSPLSHEILPESPTPPSIPFRIPSFRSRKKSASSQVTDPSKSPAACSTSSFTPSLDKNFFLFSSSCSSPSSPSSSRNPSTNPPYEFAYLSQPSPIEPPPWDRSVEVTWKRRIATRPDKILYDDELCFQENVTRLKEERVARDPIRASNRKPNHPDQDDGGAHLYIRSINTSTGVGDSNIQHRQHDHSKKRCLYFSLPDSVRFKITKYVLSEHFSIDPDQQKAIRLNSVAYLEPIWPVHGSKCGQKFWTTEYFDSLQSVLAPLCKYMSTCYDMRVDFLSALFLTRRFHVVFSPFVTEKTQPAATLFLDQYGPLMKWITLEVDYSKLAGHWHRSALFMNQGRCLARVAELVDRFAERQATRYEGVNIQSFALLVRRYYGYRVGITRKRDAATEKGNHMQRESGLMSPAEIRPGLGADGKGKQVGGGPKRLIEDENLKDTKGKGKAKAIDTLIVETTLKQEVEELIPYTDDKHLDILYPLKKLGMHVDSFVIVGATKNFANDLMYAFWGKDETPRGPGWKNAINLHRNYRVAAAYPYTPGQSSMINRGPKHGGVQIVWHVRDPRQWVGMNGCTLRRDVNVVEVSRREHSSTHGGVALPPSYGVVFRPGLTGSSAGGSAGAVVRVSKFVPRLSHPLVIKPPEQPRRFSSVILGRRSFMRNPFGYPLFSQGSGRASSSSSSGAGPNPLSRSSPAHDDSTEGRFSVETRRGGDYRNGGGGYDGKDSAETELAVSILEEEDEAYRGGGDKKKRSGSSGSSSFWRPSKIPVYIRKRARSLTRSKSKVVDDDGAIDGDKAGFGKLVKKASKDVLGRGFFGKKAECAGLY</sequence>
<protein>
    <submittedName>
        <fullName evidence="2">Uncharacterized protein</fullName>
    </submittedName>
</protein>
<feature type="compositionally biased region" description="Basic and acidic residues" evidence="1">
    <location>
        <begin position="850"/>
        <end position="869"/>
    </location>
</feature>
<feature type="compositionally biased region" description="Polar residues" evidence="1">
    <location>
        <begin position="16"/>
        <end position="26"/>
    </location>
</feature>
<feature type="compositionally biased region" description="Polar residues" evidence="1">
    <location>
        <begin position="194"/>
        <end position="210"/>
    </location>
</feature>
<feature type="compositionally biased region" description="Pro residues" evidence="1">
    <location>
        <begin position="138"/>
        <end position="149"/>
    </location>
</feature>